<dbReference type="SUPFAM" id="SSF88723">
    <property type="entry name" value="PIN domain-like"/>
    <property type="match status" value="1"/>
</dbReference>
<organism evidence="2 3">
    <name type="scientific">Thermofilum adornatum 1505</name>
    <dbReference type="NCBI Taxonomy" id="697581"/>
    <lineage>
        <taxon>Archaea</taxon>
        <taxon>Thermoproteota</taxon>
        <taxon>Thermoprotei</taxon>
        <taxon>Thermofilales</taxon>
        <taxon>Thermofilaceae</taxon>
        <taxon>Thermofilum</taxon>
    </lineage>
</organism>
<protein>
    <submittedName>
        <fullName evidence="2">PilT protein domain protein</fullName>
    </submittedName>
</protein>
<proteinExistence type="predicted"/>
<dbReference type="Gene3D" id="3.40.50.1010">
    <property type="entry name" value="5'-nuclease"/>
    <property type="match status" value="1"/>
</dbReference>
<sequence length="138" mass="15781">MPEAVIDTNILIYDTFEDSLYHKEASHILDSLNRWIIPLIVIYEYAWFLKGLKMSTADARDKVLEYITSEKSVLVREGLDEIRWAISTLVDEGLSLSRFNDKVVLSVALRRNVPLATFDEKLRRQASNIGVALVPETL</sequence>
<evidence type="ECO:0000313" key="2">
    <source>
        <dbReference type="EMBL" id="AJB41902.1"/>
    </source>
</evidence>
<dbReference type="PANTHER" id="PTHR39664">
    <property type="match status" value="1"/>
</dbReference>
<evidence type="ECO:0000313" key="3">
    <source>
        <dbReference type="Proteomes" id="UP000266720"/>
    </source>
</evidence>
<reference evidence="3" key="1">
    <citation type="book" date="2010" name="EXTREMOPHILES" publisher="0:0-0">
        <title>Complete genome sequences of ten hyperthermophilic archaea reveal their metabolic capabilities and possible ecological roles.</title>
        <editorList>
            <person name="?"/>
        </editorList>
        <authorList>
            <person name="Ravin N.V."/>
            <person name="Mardanov A.V."/>
            <person name="Bonch-Osmolovskaya E.A."/>
            <person name="Skryabin K.G."/>
        </authorList>
    </citation>
    <scope>NUCLEOTIDE SEQUENCE [LARGE SCALE GENOMIC DNA]</scope>
    <source>
        <strain evidence="3">1505</strain>
    </source>
</reference>
<accession>A0A3G1A572</accession>
<dbReference type="AlphaFoldDB" id="A0A3G1A572"/>
<dbReference type="Pfam" id="PF01850">
    <property type="entry name" value="PIN"/>
    <property type="match status" value="1"/>
</dbReference>
<dbReference type="KEGG" id="tcb:TCARB_0850"/>
<dbReference type="PANTHER" id="PTHR39664:SF2">
    <property type="entry name" value="NUCLEIC ACID-BINDING PROTEIN, CONTAINING PIN DOMAIN-RELATED"/>
    <property type="match status" value="1"/>
</dbReference>
<dbReference type="RefSeq" id="WP_052886784.1">
    <property type="nucleotide sequence ID" value="NZ_CP007493.1"/>
</dbReference>
<dbReference type="Proteomes" id="UP000266720">
    <property type="component" value="Chromosome"/>
</dbReference>
<gene>
    <name evidence="2" type="ORF">TCARB_0850</name>
</gene>
<dbReference type="EMBL" id="CP007493">
    <property type="protein sequence ID" value="AJB41902.1"/>
    <property type="molecule type" value="Genomic_DNA"/>
</dbReference>
<dbReference type="CDD" id="cd18684">
    <property type="entry name" value="PIN_VapC-like"/>
    <property type="match status" value="1"/>
</dbReference>
<dbReference type="GeneID" id="25406276"/>
<evidence type="ECO:0000259" key="1">
    <source>
        <dbReference type="SMART" id="SM00670"/>
    </source>
</evidence>
<dbReference type="SMART" id="SM00670">
    <property type="entry name" value="PINc"/>
    <property type="match status" value="1"/>
</dbReference>
<dbReference type="InterPro" id="IPR029060">
    <property type="entry name" value="PIN-like_dom_sf"/>
</dbReference>
<dbReference type="InterPro" id="IPR002716">
    <property type="entry name" value="PIN_dom"/>
</dbReference>
<name>A0A3G1A572_9CREN</name>
<feature type="domain" description="PIN" evidence="1">
    <location>
        <begin position="2"/>
        <end position="124"/>
    </location>
</feature>